<protein>
    <submittedName>
        <fullName evidence="2">Uncharacterized protein</fullName>
    </submittedName>
</protein>
<dbReference type="Proteomes" id="UP000827892">
    <property type="component" value="Chromosome II"/>
</dbReference>
<proteinExistence type="predicted"/>
<accession>A0AAE9DNW1</accession>
<reference evidence="2 3" key="1">
    <citation type="submission" date="2022-05" db="EMBL/GenBank/DDBJ databases">
        <title>Chromosome-level reference genomes for two strains of Caenorhabditis briggsae: an improved platform for comparative genomics.</title>
        <authorList>
            <person name="Stevens L."/>
            <person name="Andersen E.C."/>
        </authorList>
    </citation>
    <scope>NUCLEOTIDE SEQUENCE [LARGE SCALE GENOMIC DNA]</scope>
    <source>
        <strain evidence="2">QX1410_ONT</strain>
        <tissue evidence="2">Whole-organism</tissue>
    </source>
</reference>
<evidence type="ECO:0000313" key="2">
    <source>
        <dbReference type="EMBL" id="ULU08806.1"/>
    </source>
</evidence>
<dbReference type="AlphaFoldDB" id="A0AAE9DNW1"/>
<sequence>MSLTADPPACQPLEVPRPTNWSMEEPTSSSSRSSTAGALKEDKLVIHFSNAPPAATAAKAAFSAVTPAGTVTILMSAAA</sequence>
<gene>
    <name evidence="2" type="ORF">L3Y34_019787</name>
</gene>
<feature type="region of interest" description="Disordered" evidence="1">
    <location>
        <begin position="1"/>
        <end position="37"/>
    </location>
</feature>
<evidence type="ECO:0000313" key="3">
    <source>
        <dbReference type="Proteomes" id="UP000827892"/>
    </source>
</evidence>
<organism evidence="2 3">
    <name type="scientific">Caenorhabditis briggsae</name>
    <dbReference type="NCBI Taxonomy" id="6238"/>
    <lineage>
        <taxon>Eukaryota</taxon>
        <taxon>Metazoa</taxon>
        <taxon>Ecdysozoa</taxon>
        <taxon>Nematoda</taxon>
        <taxon>Chromadorea</taxon>
        <taxon>Rhabditida</taxon>
        <taxon>Rhabditina</taxon>
        <taxon>Rhabditomorpha</taxon>
        <taxon>Rhabditoidea</taxon>
        <taxon>Rhabditidae</taxon>
        <taxon>Peloderinae</taxon>
        <taxon>Caenorhabditis</taxon>
    </lineage>
</organism>
<evidence type="ECO:0000256" key="1">
    <source>
        <dbReference type="SAM" id="MobiDB-lite"/>
    </source>
</evidence>
<name>A0AAE9DNW1_CAEBR</name>
<dbReference type="EMBL" id="CP090892">
    <property type="protein sequence ID" value="ULU08806.1"/>
    <property type="molecule type" value="Genomic_DNA"/>
</dbReference>